<proteinExistence type="inferred from homology"/>
<keyword evidence="4 8" id="KW-0479">Metal-binding</keyword>
<gene>
    <name evidence="9" type="ORF">AWC27_04105</name>
</gene>
<protein>
    <submittedName>
        <fullName evidence="9">Cytochrome</fullName>
    </submittedName>
</protein>
<dbReference type="RefSeq" id="WP_085671584.1">
    <property type="nucleotide sequence ID" value="NZ_JACKRU010000747.1"/>
</dbReference>
<evidence type="ECO:0000313" key="9">
    <source>
        <dbReference type="EMBL" id="ORW98358.1"/>
    </source>
</evidence>
<dbReference type="GO" id="GO:0008395">
    <property type="term" value="F:steroid hydroxylase activity"/>
    <property type="evidence" value="ECO:0007669"/>
    <property type="project" value="TreeGrafter"/>
</dbReference>
<organism evidence="9 10">
    <name type="scientific">Mycobacterium szulgai</name>
    <dbReference type="NCBI Taxonomy" id="1787"/>
    <lineage>
        <taxon>Bacteria</taxon>
        <taxon>Bacillati</taxon>
        <taxon>Actinomycetota</taxon>
        <taxon>Actinomycetes</taxon>
        <taxon>Mycobacteriales</taxon>
        <taxon>Mycobacteriaceae</taxon>
        <taxon>Mycobacterium</taxon>
    </lineage>
</organism>
<dbReference type="EMBL" id="LQPW01000122">
    <property type="protein sequence ID" value="ORW98358.1"/>
    <property type="molecule type" value="Genomic_DNA"/>
</dbReference>
<dbReference type="GO" id="GO:0005506">
    <property type="term" value="F:iron ion binding"/>
    <property type="evidence" value="ECO:0007669"/>
    <property type="project" value="InterPro"/>
</dbReference>
<sequence length="424" mass="47397">MLADDPDSIDFFTDETLLPNPYPYFERLRGEGPVVKLPHHGVVAVTGHEEGCVVYKDCETYSSIVAVGGPFPPLPFEPAGDDITEQIEQYRDQMPMNEYLTTMDPPEHARARSLLSRLLTPTRIKANEQLLRRRADEQIDRFIGTGRCEFVSEYAKPYSAGVIADLFGIPARDRDTFEAPRPSVPAGAMDQSPVQHNSLEWLDEKFGHYLAQRRRQPRADVLTRLAQARYPDGSTPEVADVARSATLLFTAARGATAVLLSWSMRLLAERPDLVTLLRDDHSRIPKFVEEVLRMESPVKSDFRLARKTTTLGGVAIAAGTTVMVCPGAINRDPRKFEDAHEFQLNRPNARDHVAFGRGAHTCPGATLARAEARVSLERLLDRMTQIELNPAEHGPAAARRYGYAPTYTLRALTELHLEFSPARR</sequence>
<dbReference type="OrthoDB" id="54272at2"/>
<dbReference type="InterPro" id="IPR036396">
    <property type="entry name" value="Cyt_P450_sf"/>
</dbReference>
<evidence type="ECO:0000256" key="5">
    <source>
        <dbReference type="ARBA" id="ARBA00023002"/>
    </source>
</evidence>
<dbReference type="GO" id="GO:0020037">
    <property type="term" value="F:heme binding"/>
    <property type="evidence" value="ECO:0007669"/>
    <property type="project" value="InterPro"/>
</dbReference>
<evidence type="ECO:0000256" key="8">
    <source>
        <dbReference type="RuleBase" id="RU000461"/>
    </source>
</evidence>
<keyword evidence="5 8" id="KW-0560">Oxidoreductase</keyword>
<dbReference type="PANTHER" id="PTHR46696">
    <property type="entry name" value="P450, PUTATIVE (EUROFUNG)-RELATED"/>
    <property type="match status" value="1"/>
</dbReference>
<dbReference type="InterPro" id="IPR002397">
    <property type="entry name" value="Cyt_P450_B"/>
</dbReference>
<dbReference type="AlphaFoldDB" id="A0A1X2EDI5"/>
<evidence type="ECO:0000256" key="3">
    <source>
        <dbReference type="ARBA" id="ARBA00022617"/>
    </source>
</evidence>
<keyword evidence="6 8" id="KW-0408">Iron</keyword>
<dbReference type="Pfam" id="PF00067">
    <property type="entry name" value="p450"/>
    <property type="match status" value="1"/>
</dbReference>
<evidence type="ECO:0000313" key="10">
    <source>
        <dbReference type="Proteomes" id="UP000193317"/>
    </source>
</evidence>
<dbReference type="InterPro" id="IPR017972">
    <property type="entry name" value="Cyt_P450_CS"/>
</dbReference>
<reference evidence="9 10" key="1">
    <citation type="submission" date="2016-01" db="EMBL/GenBank/DDBJ databases">
        <title>The new phylogeny of the genus Mycobacterium.</title>
        <authorList>
            <person name="Tarcisio F."/>
            <person name="Conor M."/>
            <person name="Antonella G."/>
            <person name="Elisabetta G."/>
            <person name="Giulia F.S."/>
            <person name="Sara T."/>
            <person name="Anna F."/>
            <person name="Clotilde B."/>
            <person name="Roberto B."/>
            <person name="Veronica D.S."/>
            <person name="Fabio R."/>
            <person name="Monica P."/>
            <person name="Olivier J."/>
            <person name="Enrico T."/>
            <person name="Nicola S."/>
        </authorList>
    </citation>
    <scope>NUCLEOTIDE SEQUENCE [LARGE SCALE GENOMIC DNA]</scope>
    <source>
        <strain evidence="9 10">DSM 44166</strain>
    </source>
</reference>
<dbReference type="InterPro" id="IPR001128">
    <property type="entry name" value="Cyt_P450"/>
</dbReference>
<dbReference type="PRINTS" id="PR00359">
    <property type="entry name" value="BP450"/>
</dbReference>
<dbReference type="PROSITE" id="PS00086">
    <property type="entry name" value="CYTOCHROME_P450"/>
    <property type="match status" value="1"/>
</dbReference>
<dbReference type="PANTHER" id="PTHR46696:SF4">
    <property type="entry name" value="BIOTIN BIOSYNTHESIS CYTOCHROME P450"/>
    <property type="match status" value="1"/>
</dbReference>
<keyword evidence="7 8" id="KW-0503">Monooxygenase</keyword>
<evidence type="ECO:0000256" key="7">
    <source>
        <dbReference type="ARBA" id="ARBA00023033"/>
    </source>
</evidence>
<evidence type="ECO:0000256" key="2">
    <source>
        <dbReference type="ARBA" id="ARBA00010617"/>
    </source>
</evidence>
<dbReference type="GO" id="GO:0006707">
    <property type="term" value="P:cholesterol catabolic process"/>
    <property type="evidence" value="ECO:0007669"/>
    <property type="project" value="TreeGrafter"/>
</dbReference>
<keyword evidence="10" id="KW-1185">Reference proteome</keyword>
<evidence type="ECO:0000256" key="4">
    <source>
        <dbReference type="ARBA" id="ARBA00022723"/>
    </source>
</evidence>
<dbReference type="Proteomes" id="UP000193317">
    <property type="component" value="Unassembled WGS sequence"/>
</dbReference>
<keyword evidence="3 8" id="KW-0349">Heme</keyword>
<accession>A0A1X2EDI5</accession>
<evidence type="ECO:0000256" key="1">
    <source>
        <dbReference type="ARBA" id="ARBA00001971"/>
    </source>
</evidence>
<comment type="caution">
    <text evidence="9">The sequence shown here is derived from an EMBL/GenBank/DDBJ whole genome shotgun (WGS) entry which is preliminary data.</text>
</comment>
<name>A0A1X2EDI5_MYCSZ</name>
<dbReference type="Gene3D" id="1.10.630.10">
    <property type="entry name" value="Cytochrome P450"/>
    <property type="match status" value="1"/>
</dbReference>
<dbReference type="GO" id="GO:0036199">
    <property type="term" value="F:cholest-4-en-3-one 26-monooxygenase activity"/>
    <property type="evidence" value="ECO:0007669"/>
    <property type="project" value="TreeGrafter"/>
</dbReference>
<evidence type="ECO:0000256" key="6">
    <source>
        <dbReference type="ARBA" id="ARBA00023004"/>
    </source>
</evidence>
<dbReference type="SUPFAM" id="SSF48264">
    <property type="entry name" value="Cytochrome P450"/>
    <property type="match status" value="1"/>
</dbReference>
<comment type="cofactor">
    <cofactor evidence="1">
        <name>heme</name>
        <dbReference type="ChEBI" id="CHEBI:30413"/>
    </cofactor>
</comment>
<comment type="similarity">
    <text evidence="2 8">Belongs to the cytochrome P450 family.</text>
</comment>